<accession>A0ABV8UU05</accession>
<reference evidence="2" key="1">
    <citation type="journal article" date="2019" name="Int. J. Syst. Evol. Microbiol.">
        <title>The Global Catalogue of Microorganisms (GCM) 10K type strain sequencing project: providing services to taxonomists for standard genome sequencing and annotation.</title>
        <authorList>
            <consortium name="The Broad Institute Genomics Platform"/>
            <consortium name="The Broad Institute Genome Sequencing Center for Infectious Disease"/>
            <person name="Wu L."/>
            <person name="Ma J."/>
        </authorList>
    </citation>
    <scope>NUCLEOTIDE SEQUENCE [LARGE SCALE GENOMIC DNA]</scope>
    <source>
        <strain evidence="2">CCUG 50353</strain>
    </source>
</reference>
<evidence type="ECO:0000313" key="2">
    <source>
        <dbReference type="Proteomes" id="UP001595733"/>
    </source>
</evidence>
<dbReference type="Proteomes" id="UP001595733">
    <property type="component" value="Unassembled WGS sequence"/>
</dbReference>
<keyword evidence="2" id="KW-1185">Reference proteome</keyword>
<protein>
    <submittedName>
        <fullName evidence="1">YbbR-like domain-containing protein</fullName>
    </submittedName>
</protein>
<dbReference type="InterPro" id="IPR012505">
    <property type="entry name" value="YbbR"/>
</dbReference>
<dbReference type="RefSeq" id="WP_378141089.1">
    <property type="nucleotide sequence ID" value="NZ_JBHSEF010000019.1"/>
</dbReference>
<dbReference type="Gene3D" id="2.170.120.40">
    <property type="entry name" value="YbbR-like domain"/>
    <property type="match status" value="2"/>
</dbReference>
<dbReference type="Pfam" id="PF07949">
    <property type="entry name" value="YbbR"/>
    <property type="match status" value="3"/>
</dbReference>
<dbReference type="PANTHER" id="PTHR37804">
    <property type="entry name" value="CDAA REGULATORY PROTEIN CDAR"/>
    <property type="match status" value="1"/>
</dbReference>
<comment type="caution">
    <text evidence="1">The sequence shown here is derived from an EMBL/GenBank/DDBJ whole genome shotgun (WGS) entry which is preliminary data.</text>
</comment>
<organism evidence="1 2">
    <name type="scientific">Chryseomicrobium palamuruense</name>
    <dbReference type="NCBI Taxonomy" id="682973"/>
    <lineage>
        <taxon>Bacteria</taxon>
        <taxon>Bacillati</taxon>
        <taxon>Bacillota</taxon>
        <taxon>Bacilli</taxon>
        <taxon>Bacillales</taxon>
        <taxon>Caryophanaceae</taxon>
        <taxon>Chryseomicrobium</taxon>
    </lineage>
</organism>
<name>A0ABV8UU05_9BACL</name>
<evidence type="ECO:0000313" key="1">
    <source>
        <dbReference type="EMBL" id="MFC4354816.1"/>
    </source>
</evidence>
<dbReference type="Gene3D" id="2.170.120.30">
    <property type="match status" value="2"/>
</dbReference>
<dbReference type="InterPro" id="IPR053154">
    <property type="entry name" value="c-di-AMP_regulator"/>
</dbReference>
<dbReference type="PANTHER" id="PTHR37804:SF1">
    <property type="entry name" value="CDAA REGULATORY PROTEIN CDAR"/>
    <property type="match status" value="1"/>
</dbReference>
<proteinExistence type="predicted"/>
<dbReference type="EMBL" id="JBHSEF010000019">
    <property type="protein sequence ID" value="MFC4354816.1"/>
    <property type="molecule type" value="Genomic_DNA"/>
</dbReference>
<sequence>MDKMMDNPWFLRIISLLFAVLLFITVQNELEGNQINTVGTSVESIPNVPVEVYYDDDNLIVTGAPETVTLYIEGPSNIVLSAQTMQDFTAFIDLSNLPLGEHEVEIQFENLSNRLDIRTDPQTVTVNIEELITEEFTVEPDMNERLLADNYVVKSTNVEPNRVTVTGARSIVEAISFVKATVSGEQGINESFEQQASVRVLDRDLNKLDVIIEPQEVTVSVEIEQYNKEIPVRLEQQGTPADDVTIDGVSTSVTNIRVYGARSAIDALEELEVPVDVSEIRESGTVQVPIELPEGISRANRDTIPVRIVVTVETPEPTPDEEASDAGINVEEEEAEDVSTTRTFEDVPIVVAGLTEEWSSTFTIPSEGVVSVTATGRESEINNLTAADVQVEVNASEVAEEGEYTLPLSVTGKTGIIWTAELTQATIVVATA</sequence>
<gene>
    <name evidence="1" type="ORF">ACFO0S_07050</name>
</gene>